<name>A0ABW6I7E6_9FLAO</name>
<gene>
    <name evidence="1" type="ORF">ACFX5F_13335</name>
</gene>
<organism evidence="1 2">
    <name type="scientific">Flavobacterium zhoui</name>
    <dbReference type="NCBI Taxonomy" id="3230414"/>
    <lineage>
        <taxon>Bacteria</taxon>
        <taxon>Pseudomonadati</taxon>
        <taxon>Bacteroidota</taxon>
        <taxon>Flavobacteriia</taxon>
        <taxon>Flavobacteriales</taxon>
        <taxon>Flavobacteriaceae</taxon>
        <taxon>Flavobacterium</taxon>
    </lineage>
</organism>
<evidence type="ECO:0000313" key="2">
    <source>
        <dbReference type="Proteomes" id="UP001600107"/>
    </source>
</evidence>
<dbReference type="Proteomes" id="UP001600107">
    <property type="component" value="Unassembled WGS sequence"/>
</dbReference>
<dbReference type="RefSeq" id="WP_379852500.1">
    <property type="nucleotide sequence ID" value="NZ_JBHZPY010000012.1"/>
</dbReference>
<evidence type="ECO:0000313" key="1">
    <source>
        <dbReference type="EMBL" id="MFE3872206.1"/>
    </source>
</evidence>
<comment type="caution">
    <text evidence="1">The sequence shown here is derived from an EMBL/GenBank/DDBJ whole genome shotgun (WGS) entry which is preliminary data.</text>
</comment>
<keyword evidence="2" id="KW-1185">Reference proteome</keyword>
<proteinExistence type="predicted"/>
<dbReference type="EMBL" id="JBHZPY010000012">
    <property type="protein sequence ID" value="MFE3872206.1"/>
    <property type="molecule type" value="Genomic_DNA"/>
</dbReference>
<reference evidence="1 2" key="1">
    <citation type="submission" date="2024-06" db="EMBL/GenBank/DDBJ databases">
        <title>Flavobacterium spp. isolated from glacier.</title>
        <authorList>
            <person name="Han D."/>
        </authorList>
    </citation>
    <scope>NUCLEOTIDE SEQUENCE [LARGE SCALE GENOMIC DNA]</scope>
    <source>
        <strain evidence="1 2">ZS1P70</strain>
    </source>
</reference>
<sequence length="197" mass="23298">MNFKSKFSMKIKLFLFFTMMLNSYNTYSQGDEYLDAEKLKTIFHFEPEEKVNEFIKVSTELQIKFKLEDDKILLLKNNKKCVLTGDIFDYVLNEKKSDVIEKIDNSVTQWRAYYKLQSKIAVSLTKHIQAYKSRLMTKTRLITWKKDTKECLAVQEKMNKIPFAHSSNFYFQLETEENQVHSGILDIMNTSRNVLGI</sequence>
<accession>A0ABW6I7E6</accession>
<evidence type="ECO:0008006" key="3">
    <source>
        <dbReference type="Google" id="ProtNLM"/>
    </source>
</evidence>
<protein>
    <recommendedName>
        <fullName evidence="3">GLPGLI family protein</fullName>
    </recommendedName>
</protein>